<evidence type="ECO:0000256" key="2">
    <source>
        <dbReference type="ARBA" id="ARBA00022448"/>
    </source>
</evidence>
<gene>
    <name evidence="17" type="ORF">OSB04_020456</name>
</gene>
<keyword evidence="5 14" id="KW-0812">Transmembrane</keyword>
<dbReference type="GO" id="GO:0046739">
    <property type="term" value="P:transport of virus in multicellular host"/>
    <property type="evidence" value="ECO:0007669"/>
    <property type="project" value="TreeGrafter"/>
</dbReference>
<feature type="signal peptide" evidence="15">
    <location>
        <begin position="1"/>
        <end position="25"/>
    </location>
</feature>
<name>A0AA38TBU9_9ASTR</name>
<keyword evidence="11" id="KW-1015">Disulfide bond</keyword>
<feature type="domain" description="Gnk2-homologous" evidence="16">
    <location>
        <begin position="33"/>
        <end position="142"/>
    </location>
</feature>
<dbReference type="Pfam" id="PF01657">
    <property type="entry name" value="Stress-antifung"/>
    <property type="match status" value="2"/>
</dbReference>
<comment type="subcellular location">
    <subcellularLocation>
        <location evidence="12">Cell junction</location>
        <location evidence="12">Plasmodesma</location>
    </subcellularLocation>
    <subcellularLocation>
        <location evidence="1">Cell membrane</location>
        <topology evidence="1">Single-pass type I membrane protein</topology>
    </subcellularLocation>
</comment>
<dbReference type="FunFam" id="3.30.430.20:FF:000001">
    <property type="entry name" value="cysteine-rich repeat secretory protein 3"/>
    <property type="match status" value="1"/>
</dbReference>
<evidence type="ECO:0000313" key="18">
    <source>
        <dbReference type="Proteomes" id="UP001172457"/>
    </source>
</evidence>
<dbReference type="InterPro" id="IPR038408">
    <property type="entry name" value="GNK2_sf"/>
</dbReference>
<dbReference type="Proteomes" id="UP001172457">
    <property type="component" value="Chromosome 5"/>
</dbReference>
<comment type="similarity">
    <text evidence="13">Belongs to the cysteine-rich repeat secretory protein family. Plasmodesmata-located proteins (PDLD) subfamily.</text>
</comment>
<evidence type="ECO:0000313" key="17">
    <source>
        <dbReference type="EMBL" id="KAJ9547913.1"/>
    </source>
</evidence>
<evidence type="ECO:0000256" key="13">
    <source>
        <dbReference type="ARBA" id="ARBA00038393"/>
    </source>
</evidence>
<keyword evidence="6 15" id="KW-0732">Signal</keyword>
<dbReference type="PANTHER" id="PTHR32080">
    <property type="entry name" value="ANTIFUNGAL PROTEIN GINKBILOBIN-2-LIKE"/>
    <property type="match status" value="1"/>
</dbReference>
<dbReference type="InterPro" id="IPR051378">
    <property type="entry name" value="Cell2Cell_Antifungal"/>
</dbReference>
<keyword evidence="7" id="KW-0677">Repeat</keyword>
<organism evidence="17 18">
    <name type="scientific">Centaurea solstitialis</name>
    <name type="common">yellow star-thistle</name>
    <dbReference type="NCBI Taxonomy" id="347529"/>
    <lineage>
        <taxon>Eukaryota</taxon>
        <taxon>Viridiplantae</taxon>
        <taxon>Streptophyta</taxon>
        <taxon>Embryophyta</taxon>
        <taxon>Tracheophyta</taxon>
        <taxon>Spermatophyta</taxon>
        <taxon>Magnoliopsida</taxon>
        <taxon>eudicotyledons</taxon>
        <taxon>Gunneridae</taxon>
        <taxon>Pentapetalae</taxon>
        <taxon>asterids</taxon>
        <taxon>campanulids</taxon>
        <taxon>Asterales</taxon>
        <taxon>Asteraceae</taxon>
        <taxon>Carduoideae</taxon>
        <taxon>Cardueae</taxon>
        <taxon>Centaureinae</taxon>
        <taxon>Centaurea</taxon>
    </lineage>
</organism>
<protein>
    <recommendedName>
        <fullName evidence="16">Gnk2-homologous domain-containing protein</fullName>
    </recommendedName>
</protein>
<dbReference type="AlphaFoldDB" id="A0AA38TBU9"/>
<keyword evidence="18" id="KW-1185">Reference proteome</keyword>
<evidence type="ECO:0000256" key="5">
    <source>
        <dbReference type="ARBA" id="ARBA00022692"/>
    </source>
</evidence>
<evidence type="ECO:0000256" key="7">
    <source>
        <dbReference type="ARBA" id="ARBA00022737"/>
    </source>
</evidence>
<dbReference type="Gene3D" id="3.30.430.20">
    <property type="entry name" value="Gnk2 domain, C-X8-C-X2-C motif"/>
    <property type="match status" value="2"/>
</dbReference>
<evidence type="ECO:0000256" key="3">
    <source>
        <dbReference type="ARBA" id="ARBA00022475"/>
    </source>
</evidence>
<reference evidence="17" key="1">
    <citation type="submission" date="2023-03" db="EMBL/GenBank/DDBJ databases">
        <title>Chromosome-scale reference genome and RAD-based genetic map of yellow starthistle (Centaurea solstitialis) reveal putative structural variation and QTLs associated with invader traits.</title>
        <authorList>
            <person name="Reatini B."/>
            <person name="Cang F.A."/>
            <person name="Jiang Q."/>
            <person name="Mckibben M.T.W."/>
            <person name="Barker M.S."/>
            <person name="Rieseberg L.H."/>
            <person name="Dlugosch K.M."/>
        </authorList>
    </citation>
    <scope>NUCLEOTIDE SEQUENCE</scope>
    <source>
        <strain evidence="17">CAN-66</strain>
        <tissue evidence="17">Leaf</tissue>
    </source>
</reference>
<dbReference type="GO" id="GO:0009506">
    <property type="term" value="C:plasmodesma"/>
    <property type="evidence" value="ECO:0007669"/>
    <property type="project" value="UniProtKB-SubCell"/>
</dbReference>
<evidence type="ECO:0000256" key="10">
    <source>
        <dbReference type="ARBA" id="ARBA00023136"/>
    </source>
</evidence>
<dbReference type="GO" id="GO:0010497">
    <property type="term" value="P:plasmodesmata-mediated intercellular transport"/>
    <property type="evidence" value="ECO:0007669"/>
    <property type="project" value="TreeGrafter"/>
</dbReference>
<keyword evidence="2" id="KW-0813">Transport</keyword>
<keyword evidence="8" id="KW-0965">Cell junction</keyword>
<evidence type="ECO:0000256" key="15">
    <source>
        <dbReference type="SAM" id="SignalP"/>
    </source>
</evidence>
<keyword evidence="9 14" id="KW-1133">Transmembrane helix</keyword>
<evidence type="ECO:0000256" key="9">
    <source>
        <dbReference type="ARBA" id="ARBA00022989"/>
    </source>
</evidence>
<evidence type="ECO:0000256" key="6">
    <source>
        <dbReference type="ARBA" id="ARBA00022729"/>
    </source>
</evidence>
<evidence type="ECO:0000256" key="14">
    <source>
        <dbReference type="SAM" id="Phobius"/>
    </source>
</evidence>
<evidence type="ECO:0000256" key="1">
    <source>
        <dbReference type="ARBA" id="ARBA00004251"/>
    </source>
</evidence>
<dbReference type="GO" id="GO:0005886">
    <property type="term" value="C:plasma membrane"/>
    <property type="evidence" value="ECO:0007669"/>
    <property type="project" value="UniProtKB-SubCell"/>
</dbReference>
<proteinExistence type="inferred from homology"/>
<feature type="domain" description="Gnk2-homologous" evidence="16">
    <location>
        <begin position="144"/>
        <end position="243"/>
    </location>
</feature>
<sequence>MASPANHFFLILLLHFLRRAPPSSAAGTTTSGLTNLIYKGCANQNFQDSSSSENLKSLYENLVSQSSITNFFKTTSAGDGNDQSTATSITGLYQCRGDLSNGDCNTCVKKLPEMMKKLCNVDTIAARVQLGGCYLRYEVIGFPAGSVDGAPCASRRASGSGFDERLAAALSLVPKGVANGKGYYAGGYQSVYVLGQCEGDLGGGECVNCVKSAVAIGKSECETAISGHVYLQQCYISYTYYPDGVPGAGNDLRTRYFFVKIMEMPVVEVALVVWRRRQRRTDGGDGGGGSGGRNNTEKTVAIVFGGLAGLGLVAAFLLVVISAFRKKKEHYSYGDIDPQGRFCEKGLFVKV</sequence>
<keyword evidence="4" id="KW-0945">Host-virus interaction</keyword>
<dbReference type="InterPro" id="IPR002902">
    <property type="entry name" value="GNK2"/>
</dbReference>
<dbReference type="PANTHER" id="PTHR32080:SF36">
    <property type="entry name" value="PLASMODESMATA-LOCATED PROTEIN 1"/>
    <property type="match status" value="1"/>
</dbReference>
<accession>A0AA38TBU9</accession>
<dbReference type="CDD" id="cd23509">
    <property type="entry name" value="Gnk2-like"/>
    <property type="match status" value="2"/>
</dbReference>
<evidence type="ECO:0000256" key="12">
    <source>
        <dbReference type="ARBA" id="ARBA00024184"/>
    </source>
</evidence>
<evidence type="ECO:0000259" key="16">
    <source>
        <dbReference type="PROSITE" id="PS51473"/>
    </source>
</evidence>
<keyword evidence="3" id="KW-1003">Cell membrane</keyword>
<evidence type="ECO:0000256" key="8">
    <source>
        <dbReference type="ARBA" id="ARBA00022949"/>
    </source>
</evidence>
<evidence type="ECO:0000256" key="11">
    <source>
        <dbReference type="ARBA" id="ARBA00023157"/>
    </source>
</evidence>
<dbReference type="PROSITE" id="PS51473">
    <property type="entry name" value="GNK2"/>
    <property type="match status" value="2"/>
</dbReference>
<feature type="transmembrane region" description="Helical" evidence="14">
    <location>
        <begin position="300"/>
        <end position="324"/>
    </location>
</feature>
<feature type="chain" id="PRO_5041329268" description="Gnk2-homologous domain-containing protein" evidence="15">
    <location>
        <begin position="26"/>
        <end position="351"/>
    </location>
</feature>
<evidence type="ECO:0000256" key="4">
    <source>
        <dbReference type="ARBA" id="ARBA00022581"/>
    </source>
</evidence>
<keyword evidence="10 14" id="KW-0472">Membrane</keyword>
<comment type="caution">
    <text evidence="17">The sequence shown here is derived from an EMBL/GenBank/DDBJ whole genome shotgun (WGS) entry which is preliminary data.</text>
</comment>
<dbReference type="EMBL" id="JARYMX010000005">
    <property type="protein sequence ID" value="KAJ9547913.1"/>
    <property type="molecule type" value="Genomic_DNA"/>
</dbReference>